<evidence type="ECO:0000313" key="1">
    <source>
        <dbReference type="EMBL" id="MED6168185.1"/>
    </source>
</evidence>
<dbReference type="Proteomes" id="UP001341840">
    <property type="component" value="Unassembled WGS sequence"/>
</dbReference>
<dbReference type="EMBL" id="JASCZI010151057">
    <property type="protein sequence ID" value="MED6168185.1"/>
    <property type="molecule type" value="Genomic_DNA"/>
</dbReference>
<comment type="caution">
    <text evidence="1">The sequence shown here is derived from an EMBL/GenBank/DDBJ whole genome shotgun (WGS) entry which is preliminary data.</text>
</comment>
<keyword evidence="2" id="KW-1185">Reference proteome</keyword>
<proteinExistence type="predicted"/>
<name>A0ABU6V6P7_9FABA</name>
<organism evidence="1 2">
    <name type="scientific">Stylosanthes scabra</name>
    <dbReference type="NCBI Taxonomy" id="79078"/>
    <lineage>
        <taxon>Eukaryota</taxon>
        <taxon>Viridiplantae</taxon>
        <taxon>Streptophyta</taxon>
        <taxon>Embryophyta</taxon>
        <taxon>Tracheophyta</taxon>
        <taxon>Spermatophyta</taxon>
        <taxon>Magnoliopsida</taxon>
        <taxon>eudicotyledons</taxon>
        <taxon>Gunneridae</taxon>
        <taxon>Pentapetalae</taxon>
        <taxon>rosids</taxon>
        <taxon>fabids</taxon>
        <taxon>Fabales</taxon>
        <taxon>Fabaceae</taxon>
        <taxon>Papilionoideae</taxon>
        <taxon>50 kb inversion clade</taxon>
        <taxon>dalbergioids sensu lato</taxon>
        <taxon>Dalbergieae</taxon>
        <taxon>Pterocarpus clade</taxon>
        <taxon>Stylosanthes</taxon>
    </lineage>
</organism>
<protein>
    <submittedName>
        <fullName evidence="1">Uncharacterized protein</fullName>
    </submittedName>
</protein>
<sequence>MQNPNPLYPILLPLFSVVSAVIPPPSFIFAVVSLLPPPSTATALLFSPYPSQASRREKVNGSDTRPERRRVLQQALVFVVTHVVTSNQRNINSAPYDTPSVAISPERCSTLTASNRSTQSAIGSLTFLSIASSLILKPQTMSDSSIISTTPCFT</sequence>
<gene>
    <name evidence="1" type="ORF">PIB30_009687</name>
</gene>
<reference evidence="1 2" key="1">
    <citation type="journal article" date="2023" name="Plants (Basel)">
        <title>Bridging the Gap: Combining Genomics and Transcriptomics Approaches to Understand Stylosanthes scabra, an Orphan Legume from the Brazilian Caatinga.</title>
        <authorList>
            <person name="Ferreira-Neto J.R.C."/>
            <person name="da Silva M.D."/>
            <person name="Binneck E."/>
            <person name="de Melo N.F."/>
            <person name="da Silva R.H."/>
            <person name="de Melo A.L.T.M."/>
            <person name="Pandolfi V."/>
            <person name="Bustamante F.O."/>
            <person name="Brasileiro-Vidal A.C."/>
            <person name="Benko-Iseppon A.M."/>
        </authorList>
    </citation>
    <scope>NUCLEOTIDE SEQUENCE [LARGE SCALE GENOMIC DNA]</scope>
    <source>
        <tissue evidence="1">Leaves</tissue>
    </source>
</reference>
<evidence type="ECO:0000313" key="2">
    <source>
        <dbReference type="Proteomes" id="UP001341840"/>
    </source>
</evidence>
<accession>A0ABU6V6P7</accession>